<proteinExistence type="predicted"/>
<dbReference type="OrthoDB" id="510479at2759"/>
<organism evidence="2 3">
    <name type="scientific">Micractinium conductrix</name>
    <dbReference type="NCBI Taxonomy" id="554055"/>
    <lineage>
        <taxon>Eukaryota</taxon>
        <taxon>Viridiplantae</taxon>
        <taxon>Chlorophyta</taxon>
        <taxon>core chlorophytes</taxon>
        <taxon>Trebouxiophyceae</taxon>
        <taxon>Chlorellales</taxon>
        <taxon>Chlorellaceae</taxon>
        <taxon>Chlorella clade</taxon>
        <taxon>Micractinium</taxon>
    </lineage>
</organism>
<name>A0A2P6VMB9_9CHLO</name>
<dbReference type="EMBL" id="LHPF02000002">
    <property type="protein sequence ID" value="PSC75256.1"/>
    <property type="molecule type" value="Genomic_DNA"/>
</dbReference>
<gene>
    <name evidence="2" type="ORF">C2E20_1593</name>
</gene>
<comment type="caution">
    <text evidence="2">The sequence shown here is derived from an EMBL/GenBank/DDBJ whole genome shotgun (WGS) entry which is preliminary data.</text>
</comment>
<evidence type="ECO:0000313" key="2">
    <source>
        <dbReference type="EMBL" id="PSC75256.1"/>
    </source>
</evidence>
<reference evidence="2 3" key="1">
    <citation type="journal article" date="2018" name="Plant J.">
        <title>Genome sequences of Chlorella sorokiniana UTEX 1602 and Micractinium conductrix SAG 241.80: implications to maltose excretion by a green alga.</title>
        <authorList>
            <person name="Arriola M.B."/>
            <person name="Velmurugan N."/>
            <person name="Zhang Y."/>
            <person name="Plunkett M.H."/>
            <person name="Hondzo H."/>
            <person name="Barney B.M."/>
        </authorList>
    </citation>
    <scope>NUCLEOTIDE SEQUENCE [LARGE SCALE GENOMIC DNA]</scope>
    <source>
        <strain evidence="2 3">SAG 241.80</strain>
    </source>
</reference>
<evidence type="ECO:0000256" key="1">
    <source>
        <dbReference type="SAM" id="MobiDB-lite"/>
    </source>
</evidence>
<dbReference type="AlphaFoldDB" id="A0A2P6VMB9"/>
<keyword evidence="3" id="KW-1185">Reference proteome</keyword>
<evidence type="ECO:0000313" key="3">
    <source>
        <dbReference type="Proteomes" id="UP000239649"/>
    </source>
</evidence>
<accession>A0A2P6VMB9</accession>
<feature type="region of interest" description="Disordered" evidence="1">
    <location>
        <begin position="157"/>
        <end position="181"/>
    </location>
</feature>
<dbReference type="Proteomes" id="UP000239649">
    <property type="component" value="Unassembled WGS sequence"/>
</dbReference>
<sequence length="181" mass="18705">MEPRPFLLLEPGPLVPDEPHQRGDSNLLEANCLGNIARAVLSGRAGTGDYATRVMCLTDWRRSGTAYDLAPLARQMPPAGHAQLKPLPPGVLERAFTLQPGGCRLTEAEKGDLLQTNLGGYGTPAATAGGSAGVNTTVPSASLGGAAAATGAAPNKIKLKVKTDKGDSKKRRRDGSEQPAG</sequence>
<protein>
    <submittedName>
        <fullName evidence="2">Immobilization antigen</fullName>
    </submittedName>
</protein>